<accession>A0A448X1N4</accession>
<organism evidence="2 3">
    <name type="scientific">Protopolystoma xenopodis</name>
    <dbReference type="NCBI Taxonomy" id="117903"/>
    <lineage>
        <taxon>Eukaryota</taxon>
        <taxon>Metazoa</taxon>
        <taxon>Spiralia</taxon>
        <taxon>Lophotrochozoa</taxon>
        <taxon>Platyhelminthes</taxon>
        <taxon>Monogenea</taxon>
        <taxon>Polyopisthocotylea</taxon>
        <taxon>Polystomatidea</taxon>
        <taxon>Polystomatidae</taxon>
        <taxon>Protopolystoma</taxon>
    </lineage>
</organism>
<proteinExistence type="predicted"/>
<sequence>MTSMESCENLTSRSLKSFTFCPVPDYPIKGEQGVSDGSLTQLRQVSYESRVSLDRVVNIRANPLASFLNKEDFFSIHSIKERSHSPNSLGMEGPHGDLDSDLDNRTKMCYLLKKSPTSVFLGEQSYSANPPVAPNAISKLSLSDAQSESCTFSPELLPIHKAPMSSCSNPVPISSIDVTLPATSAADFDSLKEDHKRSIDETNSRSNSNGSPLSPFLVSGKSVNFTNAHASIHSVASSLNTESSHSLRQNYTEMNSSTESDEFERFLSSQKKKNVSRLSLSLSSSFIVSTNSSSSNELSSSFPIYNRVDNKR</sequence>
<dbReference type="AlphaFoldDB" id="A0A448X1N4"/>
<gene>
    <name evidence="2" type="ORF">PXEA_LOCUS19020</name>
</gene>
<protein>
    <submittedName>
        <fullName evidence="2">Uncharacterized protein</fullName>
    </submittedName>
</protein>
<evidence type="ECO:0000313" key="2">
    <source>
        <dbReference type="EMBL" id="VEL25580.1"/>
    </source>
</evidence>
<comment type="caution">
    <text evidence="2">The sequence shown here is derived from an EMBL/GenBank/DDBJ whole genome shotgun (WGS) entry which is preliminary data.</text>
</comment>
<name>A0A448X1N4_9PLAT</name>
<reference evidence="2" key="1">
    <citation type="submission" date="2018-11" db="EMBL/GenBank/DDBJ databases">
        <authorList>
            <consortium name="Pathogen Informatics"/>
        </authorList>
    </citation>
    <scope>NUCLEOTIDE SEQUENCE</scope>
</reference>
<dbReference type="EMBL" id="CAAALY010074916">
    <property type="protein sequence ID" value="VEL25580.1"/>
    <property type="molecule type" value="Genomic_DNA"/>
</dbReference>
<feature type="compositionally biased region" description="Basic and acidic residues" evidence="1">
    <location>
        <begin position="193"/>
        <end position="203"/>
    </location>
</feature>
<dbReference type="Proteomes" id="UP000784294">
    <property type="component" value="Unassembled WGS sequence"/>
</dbReference>
<keyword evidence="3" id="KW-1185">Reference proteome</keyword>
<evidence type="ECO:0000256" key="1">
    <source>
        <dbReference type="SAM" id="MobiDB-lite"/>
    </source>
</evidence>
<evidence type="ECO:0000313" key="3">
    <source>
        <dbReference type="Proteomes" id="UP000784294"/>
    </source>
</evidence>
<feature type="region of interest" description="Disordered" evidence="1">
    <location>
        <begin position="193"/>
        <end position="213"/>
    </location>
</feature>